<dbReference type="EMBL" id="CAEX01007313">
    <property type="protein sequence ID" value="CCD21246.1"/>
    <property type="molecule type" value="Genomic_DNA"/>
</dbReference>
<evidence type="ECO:0000256" key="1">
    <source>
        <dbReference type="SAM" id="MobiDB-lite"/>
    </source>
</evidence>
<organism evidence="2 3">
    <name type="scientific">Trypanosoma vivax (strain Y486)</name>
    <dbReference type="NCBI Taxonomy" id="1055687"/>
    <lineage>
        <taxon>Eukaryota</taxon>
        <taxon>Discoba</taxon>
        <taxon>Euglenozoa</taxon>
        <taxon>Kinetoplastea</taxon>
        <taxon>Metakinetoplastina</taxon>
        <taxon>Trypanosomatida</taxon>
        <taxon>Trypanosomatidae</taxon>
        <taxon>Trypanosoma</taxon>
        <taxon>Duttonella</taxon>
    </lineage>
</organism>
<evidence type="ECO:0000313" key="3">
    <source>
        <dbReference type="Proteomes" id="UP000009027"/>
    </source>
</evidence>
<sequence>MSRRKAEPAGPKSHGQGRSAGAAWTVSRTCWRNPASSLTACRDGGSERRTQQEASIFRHDGVRGHASREARCGVHSQGLAQTGRTQRATRSMATRQAQWCLAARSRVRPRTRTGGKQQWSVVIAAKSTRSHSRHLRQNVTARAPSGG</sequence>
<evidence type="ECO:0000313" key="2">
    <source>
        <dbReference type="EMBL" id="CCD21246.1"/>
    </source>
</evidence>
<feature type="region of interest" description="Disordered" evidence="1">
    <location>
        <begin position="1"/>
        <end position="23"/>
    </location>
</feature>
<dbReference type="Proteomes" id="UP000009027">
    <property type="component" value="Unassembled WGS sequence"/>
</dbReference>
<protein>
    <submittedName>
        <fullName evidence="2">Uncharacterized protein</fullName>
    </submittedName>
</protein>
<feature type="compositionally biased region" description="Polar residues" evidence="1">
    <location>
        <begin position="78"/>
        <end position="91"/>
    </location>
</feature>
<accession>F9WUJ7</accession>
<feature type="region of interest" description="Disordered" evidence="1">
    <location>
        <begin position="61"/>
        <end position="91"/>
    </location>
</feature>
<dbReference type="VEuPathDB" id="TriTrypDB:TvY486_0041540"/>
<feature type="compositionally biased region" description="Basic and acidic residues" evidence="1">
    <location>
        <begin position="61"/>
        <end position="72"/>
    </location>
</feature>
<reference evidence="2 3" key="1">
    <citation type="journal article" date="2012" name="Proc. Natl. Acad. Sci. U.S.A.">
        <title>Antigenic diversity is generated by distinct evolutionary mechanisms in African trypanosome species.</title>
        <authorList>
            <person name="Jackson A.P."/>
            <person name="Berry A."/>
            <person name="Aslett M."/>
            <person name="Allison H.C."/>
            <person name="Burton P."/>
            <person name="Vavrova-Anderson J."/>
            <person name="Brown R."/>
            <person name="Browne H."/>
            <person name="Corton N."/>
            <person name="Hauser H."/>
            <person name="Gamble J."/>
            <person name="Gilderthorp R."/>
            <person name="Marcello L."/>
            <person name="McQuillan J."/>
            <person name="Otto T.D."/>
            <person name="Quail M.A."/>
            <person name="Sanders M.J."/>
            <person name="van Tonder A."/>
            <person name="Ginger M.L."/>
            <person name="Field M.C."/>
            <person name="Barry J.D."/>
            <person name="Hertz-Fowler C."/>
            <person name="Berriman M."/>
        </authorList>
    </citation>
    <scope>NUCLEOTIDE SEQUENCE</scope>
    <source>
        <strain evidence="2 3">Y486</strain>
    </source>
</reference>
<keyword evidence="3" id="KW-1185">Reference proteome</keyword>
<gene>
    <name evidence="2" type="ORF">TvY486_0041540</name>
</gene>
<proteinExistence type="predicted"/>
<name>F9WUJ7_TRYVY</name>
<feature type="region of interest" description="Disordered" evidence="1">
    <location>
        <begin position="126"/>
        <end position="147"/>
    </location>
</feature>
<dbReference type="AlphaFoldDB" id="F9WUJ7"/>